<dbReference type="AlphaFoldDB" id="A0A484HFB9"/>
<keyword evidence="4 10" id="KW-0812">Transmembrane</keyword>
<dbReference type="EMBL" id="CAACVI010000003">
    <property type="protein sequence ID" value="VEN73082.1"/>
    <property type="molecule type" value="Genomic_DNA"/>
</dbReference>
<feature type="domain" description="CBS" evidence="13">
    <location>
        <begin position="210"/>
        <end position="270"/>
    </location>
</feature>
<keyword evidence="7 9" id="KW-0129">CBS domain</keyword>
<dbReference type="CDD" id="cd04590">
    <property type="entry name" value="CBS_pair_CorC_HlyC_assoc"/>
    <property type="match status" value="1"/>
</dbReference>
<evidence type="ECO:0000256" key="11">
    <source>
        <dbReference type="SAM" id="MobiDB-lite"/>
    </source>
</evidence>
<dbReference type="PANTHER" id="PTHR22777">
    <property type="entry name" value="HEMOLYSIN-RELATED"/>
    <property type="match status" value="1"/>
</dbReference>
<evidence type="ECO:0000256" key="5">
    <source>
        <dbReference type="ARBA" id="ARBA00022737"/>
    </source>
</evidence>
<evidence type="ECO:0000256" key="1">
    <source>
        <dbReference type="ARBA" id="ARBA00004651"/>
    </source>
</evidence>
<evidence type="ECO:0008006" key="16">
    <source>
        <dbReference type="Google" id="ProtNLM"/>
    </source>
</evidence>
<evidence type="ECO:0000256" key="10">
    <source>
        <dbReference type="PROSITE-ProRule" id="PRU01193"/>
    </source>
</evidence>
<dbReference type="InterPro" id="IPR002550">
    <property type="entry name" value="CNNM"/>
</dbReference>
<evidence type="ECO:0000313" key="15">
    <source>
        <dbReference type="EMBL" id="VEN73082.1"/>
    </source>
</evidence>
<feature type="transmembrane region" description="Helical" evidence="12">
    <location>
        <begin position="63"/>
        <end position="87"/>
    </location>
</feature>
<feature type="region of interest" description="Disordered" evidence="11">
    <location>
        <begin position="335"/>
        <end position="354"/>
    </location>
</feature>
<accession>A0A484HFB9</accession>
<sequence length="354" mass="39108">MVLETPALIKISVIVILLAVSGFFSGSESAFFSLSFIQREKLKNKPGGRARLAARLLENPRRLIIAILMGNDLVNIAASVVATYLFVSLMGDLGKWAAIAVMAPLTLVFSEVIPKTVSMRQNERMALFAAGPIAFFSALVKPVRWLFDAAAEGLIRLMGIGKKRRAPSIRESDFLDMVDLSHEGGQITETAKDLIHNVFEFGDVRAGRVMTPAEKIFSLPHDMEIGKAAEAILKNPFSRAPVHASHPGDITGILYAKDLLKVDMENARKKKLPIRVLKRSPYFVREDARAEALFDAMRKERIHMAFCLDASGELSGLVTLEDLLEELFGEIYDEYDRPRAPGPDGKEATPCPRD</sequence>
<protein>
    <recommendedName>
        <fullName evidence="16">Hemolysin</fullName>
    </recommendedName>
</protein>
<evidence type="ECO:0000256" key="4">
    <source>
        <dbReference type="ARBA" id="ARBA00022692"/>
    </source>
</evidence>
<dbReference type="SUPFAM" id="SSF54631">
    <property type="entry name" value="CBS-domain pair"/>
    <property type="match status" value="1"/>
</dbReference>
<evidence type="ECO:0000256" key="3">
    <source>
        <dbReference type="ARBA" id="ARBA00022475"/>
    </source>
</evidence>
<name>A0A484HFB9_9BACT</name>
<dbReference type="PROSITE" id="PS51846">
    <property type="entry name" value="CNNM"/>
    <property type="match status" value="1"/>
</dbReference>
<evidence type="ECO:0000256" key="9">
    <source>
        <dbReference type="PROSITE-ProRule" id="PRU00703"/>
    </source>
</evidence>
<feature type="domain" description="CNNM transmembrane" evidence="14">
    <location>
        <begin position="3"/>
        <end position="194"/>
    </location>
</feature>
<evidence type="ECO:0000256" key="8">
    <source>
        <dbReference type="ARBA" id="ARBA00023136"/>
    </source>
</evidence>
<feature type="transmembrane region" description="Helical" evidence="12">
    <location>
        <begin position="93"/>
        <end position="113"/>
    </location>
</feature>
<evidence type="ECO:0000256" key="12">
    <source>
        <dbReference type="SAM" id="Phobius"/>
    </source>
</evidence>
<reference evidence="15" key="1">
    <citation type="submission" date="2019-01" db="EMBL/GenBank/DDBJ databases">
        <authorList>
            <consortium name="Genoscope - CEA"/>
            <person name="William W."/>
        </authorList>
    </citation>
    <scope>NUCLEOTIDE SEQUENCE</scope>
    <source>
        <strain evidence="15">CR-1</strain>
    </source>
</reference>
<dbReference type="PANTHER" id="PTHR22777:SF32">
    <property type="entry name" value="UPF0053 INNER MEMBRANE PROTEIN YFJD"/>
    <property type="match status" value="1"/>
</dbReference>
<keyword evidence="5" id="KW-0677">Repeat</keyword>
<comment type="subcellular location">
    <subcellularLocation>
        <location evidence="1">Cell membrane</location>
        <topology evidence="1">Multi-pass membrane protein</topology>
    </subcellularLocation>
</comment>
<dbReference type="InterPro" id="IPR046342">
    <property type="entry name" value="CBS_dom_sf"/>
</dbReference>
<feature type="domain" description="CBS" evidence="13">
    <location>
        <begin position="277"/>
        <end position="334"/>
    </location>
</feature>
<keyword evidence="6 10" id="KW-1133">Transmembrane helix</keyword>
<dbReference type="InterPro" id="IPR000644">
    <property type="entry name" value="CBS_dom"/>
</dbReference>
<feature type="transmembrane region" description="Helical" evidence="12">
    <location>
        <begin position="125"/>
        <end position="147"/>
    </location>
</feature>
<evidence type="ECO:0000256" key="7">
    <source>
        <dbReference type="ARBA" id="ARBA00023122"/>
    </source>
</evidence>
<comment type="similarity">
    <text evidence="2">Belongs to the UPF0053 family.</text>
</comment>
<organism evidence="15">
    <name type="scientific">uncultured Desulfobacteraceae bacterium</name>
    <dbReference type="NCBI Taxonomy" id="218296"/>
    <lineage>
        <taxon>Bacteria</taxon>
        <taxon>Pseudomonadati</taxon>
        <taxon>Thermodesulfobacteriota</taxon>
        <taxon>Desulfobacteria</taxon>
        <taxon>Desulfobacterales</taxon>
        <taxon>Desulfobacteraceae</taxon>
        <taxon>environmental samples</taxon>
    </lineage>
</organism>
<evidence type="ECO:0000256" key="6">
    <source>
        <dbReference type="ARBA" id="ARBA00022989"/>
    </source>
</evidence>
<dbReference type="InterPro" id="IPR044751">
    <property type="entry name" value="Ion_transp-like_CBS"/>
</dbReference>
<feature type="transmembrane region" description="Helical" evidence="12">
    <location>
        <begin position="12"/>
        <end position="37"/>
    </location>
</feature>
<evidence type="ECO:0000259" key="13">
    <source>
        <dbReference type="PROSITE" id="PS51371"/>
    </source>
</evidence>
<dbReference type="Pfam" id="PF00571">
    <property type="entry name" value="CBS"/>
    <property type="match status" value="2"/>
</dbReference>
<proteinExistence type="inferred from homology"/>
<keyword evidence="8 10" id="KW-0472">Membrane</keyword>
<evidence type="ECO:0000256" key="2">
    <source>
        <dbReference type="ARBA" id="ARBA00006337"/>
    </source>
</evidence>
<dbReference type="Pfam" id="PF01595">
    <property type="entry name" value="CNNM"/>
    <property type="match status" value="1"/>
</dbReference>
<dbReference type="Gene3D" id="3.10.580.10">
    <property type="entry name" value="CBS-domain"/>
    <property type="match status" value="1"/>
</dbReference>
<dbReference type="GO" id="GO:0005886">
    <property type="term" value="C:plasma membrane"/>
    <property type="evidence" value="ECO:0007669"/>
    <property type="project" value="UniProtKB-SubCell"/>
</dbReference>
<dbReference type="PROSITE" id="PS51371">
    <property type="entry name" value="CBS"/>
    <property type="match status" value="2"/>
</dbReference>
<keyword evidence="3" id="KW-1003">Cell membrane</keyword>
<evidence type="ECO:0000259" key="14">
    <source>
        <dbReference type="PROSITE" id="PS51846"/>
    </source>
</evidence>
<gene>
    <name evidence="15" type="ORF">EPICR_110050</name>
</gene>
<dbReference type="SMART" id="SM00116">
    <property type="entry name" value="CBS"/>
    <property type="match status" value="2"/>
</dbReference>